<dbReference type="AlphaFoldDB" id="A0A943DTK5"/>
<comment type="caution">
    <text evidence="17">The sequence shown here is derived from an EMBL/GenBank/DDBJ whole genome shotgun (WGS) entry which is preliminary data.</text>
</comment>
<keyword evidence="13 14" id="KW-0472">Membrane</keyword>
<evidence type="ECO:0000256" key="12">
    <source>
        <dbReference type="ARBA" id="ARBA00023012"/>
    </source>
</evidence>
<dbReference type="Pfam" id="PF00512">
    <property type="entry name" value="HisKA"/>
    <property type="match status" value="1"/>
</dbReference>
<evidence type="ECO:0000256" key="6">
    <source>
        <dbReference type="ARBA" id="ARBA00022679"/>
    </source>
</evidence>
<feature type="domain" description="Histidine kinase" evidence="15">
    <location>
        <begin position="159"/>
        <end position="360"/>
    </location>
</feature>
<dbReference type="InterPro" id="IPR003660">
    <property type="entry name" value="HAMP_dom"/>
</dbReference>
<reference evidence="17" key="1">
    <citation type="submission" date="2021-02" db="EMBL/GenBank/DDBJ databases">
        <title>Infant gut strain persistence is associated with maternal origin, phylogeny, and functional potential including surface adhesion and iron acquisition.</title>
        <authorList>
            <person name="Lou Y.C."/>
        </authorList>
    </citation>
    <scope>NUCLEOTIDE SEQUENCE</scope>
    <source>
        <strain evidence="17">L3_082_243G1_dasL3_082_243G1_maxbin2.maxbin.015s ta_sub</strain>
    </source>
</reference>
<dbReference type="PANTHER" id="PTHR45528:SF1">
    <property type="entry name" value="SENSOR HISTIDINE KINASE CPXA"/>
    <property type="match status" value="1"/>
</dbReference>
<evidence type="ECO:0000313" key="17">
    <source>
        <dbReference type="EMBL" id="MBS5413776.1"/>
    </source>
</evidence>
<evidence type="ECO:0000256" key="11">
    <source>
        <dbReference type="ARBA" id="ARBA00022989"/>
    </source>
</evidence>
<dbReference type="PROSITE" id="PS50885">
    <property type="entry name" value="HAMP"/>
    <property type="match status" value="1"/>
</dbReference>
<evidence type="ECO:0000256" key="10">
    <source>
        <dbReference type="ARBA" id="ARBA00022840"/>
    </source>
</evidence>
<sequence>MGLKKSFLLLSLSCLAVAFLLLGAVIFLCRGIENYYPLGGVEILSDGSIVPLPSPTASQQRILAILNIVQTLSCILFPVGGLIVSVFLFYYLKLKQPISCLQNGIMRIQNNDLDFSLPILSNDEMGQLCAAFEEMRSELLKSNRLLWQQAEERKRLNAAFSHDLRNPITVLKGSVKLLRQGIQDEQTIDRLESYTLRIEQYVEAMSSVQKLEQLSVKPKEIRLSVLQSELQETARLLALSKKVSVLVPSDGTVCIDHGLFLTVAENLIGNAARFAEKAISIQITLQNDSLVLKVEDDGAGYPLSLVQNGPNPFETTSSNSSHFGMGLYSSRILCEKHGGRLILGNQAGGGASATAIFHFV</sequence>
<proteinExistence type="predicted"/>
<dbReference type="CDD" id="cd06225">
    <property type="entry name" value="HAMP"/>
    <property type="match status" value="1"/>
</dbReference>
<dbReference type="Proteomes" id="UP000782901">
    <property type="component" value="Unassembled WGS sequence"/>
</dbReference>
<evidence type="ECO:0000259" key="15">
    <source>
        <dbReference type="PROSITE" id="PS50109"/>
    </source>
</evidence>
<organism evidence="17 18">
    <name type="scientific">Bacteroides thetaiotaomicron</name>
    <dbReference type="NCBI Taxonomy" id="818"/>
    <lineage>
        <taxon>Bacteria</taxon>
        <taxon>Pseudomonadati</taxon>
        <taxon>Bacteroidota</taxon>
        <taxon>Bacteroidia</taxon>
        <taxon>Bacteroidales</taxon>
        <taxon>Bacteroidaceae</taxon>
        <taxon>Bacteroides</taxon>
    </lineage>
</organism>
<keyword evidence="6" id="KW-0808">Transferase</keyword>
<keyword evidence="7 14" id="KW-0812">Transmembrane</keyword>
<keyword evidence="10" id="KW-0067">ATP-binding</keyword>
<accession>A0A943DTK5</accession>
<dbReference type="SMART" id="SM00387">
    <property type="entry name" value="HATPase_c"/>
    <property type="match status" value="1"/>
</dbReference>
<evidence type="ECO:0000313" key="18">
    <source>
        <dbReference type="Proteomes" id="UP000782901"/>
    </source>
</evidence>
<evidence type="ECO:0000256" key="9">
    <source>
        <dbReference type="ARBA" id="ARBA00022777"/>
    </source>
</evidence>
<comment type="subcellular location">
    <subcellularLocation>
        <location evidence="2">Cell membrane</location>
        <topology evidence="2">Multi-pass membrane protein</topology>
    </subcellularLocation>
</comment>
<evidence type="ECO:0000256" key="7">
    <source>
        <dbReference type="ARBA" id="ARBA00022692"/>
    </source>
</evidence>
<dbReference type="EMBL" id="JAGZEE010000104">
    <property type="protein sequence ID" value="MBS5413776.1"/>
    <property type="molecule type" value="Genomic_DNA"/>
</dbReference>
<dbReference type="Gene3D" id="6.10.340.10">
    <property type="match status" value="1"/>
</dbReference>
<evidence type="ECO:0000256" key="4">
    <source>
        <dbReference type="ARBA" id="ARBA00022475"/>
    </source>
</evidence>
<evidence type="ECO:0000259" key="16">
    <source>
        <dbReference type="PROSITE" id="PS50885"/>
    </source>
</evidence>
<evidence type="ECO:0000256" key="2">
    <source>
        <dbReference type="ARBA" id="ARBA00004651"/>
    </source>
</evidence>
<dbReference type="InterPro" id="IPR036890">
    <property type="entry name" value="HATPase_C_sf"/>
</dbReference>
<dbReference type="Gene3D" id="3.30.565.10">
    <property type="entry name" value="Histidine kinase-like ATPase, C-terminal domain"/>
    <property type="match status" value="1"/>
</dbReference>
<dbReference type="CDD" id="cd00082">
    <property type="entry name" value="HisKA"/>
    <property type="match status" value="1"/>
</dbReference>
<dbReference type="GO" id="GO:0000155">
    <property type="term" value="F:phosphorelay sensor kinase activity"/>
    <property type="evidence" value="ECO:0007669"/>
    <property type="project" value="InterPro"/>
</dbReference>
<dbReference type="InterPro" id="IPR003661">
    <property type="entry name" value="HisK_dim/P_dom"/>
</dbReference>
<dbReference type="SUPFAM" id="SSF158472">
    <property type="entry name" value="HAMP domain-like"/>
    <property type="match status" value="1"/>
</dbReference>
<comment type="catalytic activity">
    <reaction evidence="1">
        <text>ATP + protein L-histidine = ADP + protein N-phospho-L-histidine.</text>
        <dbReference type="EC" id="2.7.13.3"/>
    </reaction>
</comment>
<evidence type="ECO:0000256" key="8">
    <source>
        <dbReference type="ARBA" id="ARBA00022741"/>
    </source>
</evidence>
<dbReference type="GO" id="GO:0005886">
    <property type="term" value="C:plasma membrane"/>
    <property type="evidence" value="ECO:0007669"/>
    <property type="project" value="UniProtKB-SubCell"/>
</dbReference>
<dbReference type="InterPro" id="IPR003594">
    <property type="entry name" value="HATPase_dom"/>
</dbReference>
<feature type="transmembrane region" description="Helical" evidence="14">
    <location>
        <begin position="62"/>
        <end position="92"/>
    </location>
</feature>
<evidence type="ECO:0000256" key="1">
    <source>
        <dbReference type="ARBA" id="ARBA00000085"/>
    </source>
</evidence>
<dbReference type="InterPro" id="IPR005467">
    <property type="entry name" value="His_kinase_dom"/>
</dbReference>
<keyword evidence="8" id="KW-0547">Nucleotide-binding</keyword>
<dbReference type="Gene3D" id="1.10.287.130">
    <property type="match status" value="1"/>
</dbReference>
<gene>
    <name evidence="17" type="ORF">KHY35_24260</name>
</gene>
<evidence type="ECO:0000256" key="14">
    <source>
        <dbReference type="SAM" id="Phobius"/>
    </source>
</evidence>
<feature type="domain" description="HAMP" evidence="16">
    <location>
        <begin position="92"/>
        <end position="144"/>
    </location>
</feature>
<dbReference type="PANTHER" id="PTHR45528">
    <property type="entry name" value="SENSOR HISTIDINE KINASE CPXA"/>
    <property type="match status" value="1"/>
</dbReference>
<dbReference type="SMART" id="SM00304">
    <property type="entry name" value="HAMP"/>
    <property type="match status" value="1"/>
</dbReference>
<dbReference type="EC" id="2.7.13.3" evidence="3"/>
<dbReference type="PROSITE" id="PS50109">
    <property type="entry name" value="HIS_KIN"/>
    <property type="match status" value="1"/>
</dbReference>
<keyword evidence="12" id="KW-0902">Two-component regulatory system</keyword>
<protein>
    <recommendedName>
        <fullName evidence="3">histidine kinase</fullName>
        <ecNumber evidence="3">2.7.13.3</ecNumber>
    </recommendedName>
</protein>
<evidence type="ECO:0000256" key="13">
    <source>
        <dbReference type="ARBA" id="ARBA00023136"/>
    </source>
</evidence>
<keyword evidence="11 14" id="KW-1133">Transmembrane helix</keyword>
<dbReference type="SUPFAM" id="SSF47384">
    <property type="entry name" value="Homodimeric domain of signal transducing histidine kinase"/>
    <property type="match status" value="1"/>
</dbReference>
<name>A0A943DTK5_BACT4</name>
<dbReference type="InterPro" id="IPR050398">
    <property type="entry name" value="HssS/ArlS-like"/>
</dbReference>
<dbReference type="SMART" id="SM00388">
    <property type="entry name" value="HisKA"/>
    <property type="match status" value="1"/>
</dbReference>
<dbReference type="Pfam" id="PF02518">
    <property type="entry name" value="HATPase_c"/>
    <property type="match status" value="1"/>
</dbReference>
<evidence type="ECO:0000256" key="5">
    <source>
        <dbReference type="ARBA" id="ARBA00022553"/>
    </source>
</evidence>
<dbReference type="InterPro" id="IPR036097">
    <property type="entry name" value="HisK_dim/P_sf"/>
</dbReference>
<dbReference type="Pfam" id="PF00672">
    <property type="entry name" value="HAMP"/>
    <property type="match status" value="1"/>
</dbReference>
<evidence type="ECO:0000256" key="3">
    <source>
        <dbReference type="ARBA" id="ARBA00012438"/>
    </source>
</evidence>
<dbReference type="GO" id="GO:0005524">
    <property type="term" value="F:ATP binding"/>
    <property type="evidence" value="ECO:0007669"/>
    <property type="project" value="UniProtKB-KW"/>
</dbReference>
<keyword evidence="4" id="KW-1003">Cell membrane</keyword>
<keyword evidence="5" id="KW-0597">Phosphoprotein</keyword>
<dbReference type="SUPFAM" id="SSF55874">
    <property type="entry name" value="ATPase domain of HSP90 chaperone/DNA topoisomerase II/histidine kinase"/>
    <property type="match status" value="1"/>
</dbReference>
<keyword evidence="9 17" id="KW-0418">Kinase</keyword>